<dbReference type="PRINTS" id="PR01407">
    <property type="entry name" value="BUTYPHLNCDUF"/>
</dbReference>
<evidence type="ECO:0000256" key="3">
    <source>
        <dbReference type="ARBA" id="ARBA00022833"/>
    </source>
</evidence>
<dbReference type="Pfam" id="PF13445">
    <property type="entry name" value="zf-RING_UBOX"/>
    <property type="match status" value="1"/>
</dbReference>
<dbReference type="InterPro" id="IPR001870">
    <property type="entry name" value="B30.2/SPRY"/>
</dbReference>
<dbReference type="GO" id="GO:0005737">
    <property type="term" value="C:cytoplasm"/>
    <property type="evidence" value="ECO:0007669"/>
    <property type="project" value="UniProtKB-ARBA"/>
</dbReference>
<evidence type="ECO:0000313" key="13">
    <source>
        <dbReference type="RefSeq" id="XP_028283541.1"/>
    </source>
</evidence>
<dbReference type="PANTHER" id="PTHR25465:SF73">
    <property type="entry name" value="E3 UBIQUITIN_ISG15 LIGASE TRIM25 ISOFORM X1"/>
    <property type="match status" value="1"/>
</dbReference>
<evidence type="ECO:0000259" key="7">
    <source>
        <dbReference type="PROSITE" id="PS50119"/>
    </source>
</evidence>
<dbReference type="InterPro" id="IPR006574">
    <property type="entry name" value="PRY"/>
</dbReference>
<dbReference type="InterPro" id="IPR017907">
    <property type="entry name" value="Znf_RING_CS"/>
</dbReference>
<evidence type="ECO:0000313" key="9">
    <source>
        <dbReference type="Proteomes" id="UP000515145"/>
    </source>
</evidence>
<dbReference type="SUPFAM" id="SSF49899">
    <property type="entry name" value="Concanavalin A-like lectins/glucanases"/>
    <property type="match status" value="1"/>
</dbReference>
<evidence type="ECO:0000313" key="12">
    <source>
        <dbReference type="RefSeq" id="XP_028283540.1"/>
    </source>
</evidence>
<evidence type="ECO:0000256" key="2">
    <source>
        <dbReference type="ARBA" id="ARBA00022771"/>
    </source>
</evidence>
<keyword evidence="1" id="KW-0479">Metal-binding</keyword>
<keyword evidence="5" id="KW-1133">Transmembrane helix</keyword>
<evidence type="ECO:0000313" key="10">
    <source>
        <dbReference type="RefSeq" id="XP_028283538.1"/>
    </source>
</evidence>
<evidence type="ECO:0000259" key="8">
    <source>
        <dbReference type="PROSITE" id="PS50188"/>
    </source>
</evidence>
<dbReference type="InterPro" id="IPR013083">
    <property type="entry name" value="Znf_RING/FYVE/PHD"/>
</dbReference>
<evidence type="ECO:0000259" key="6">
    <source>
        <dbReference type="PROSITE" id="PS50089"/>
    </source>
</evidence>
<dbReference type="InterPro" id="IPR003879">
    <property type="entry name" value="Butyrophylin_SPRY"/>
</dbReference>
<dbReference type="RefSeq" id="XP_028283541.1">
    <property type="nucleotide sequence ID" value="XM_028427740.1"/>
</dbReference>
<keyword evidence="5" id="KW-0472">Membrane</keyword>
<dbReference type="OrthoDB" id="6105938at2759"/>
<dbReference type="InterPro" id="IPR000315">
    <property type="entry name" value="Znf_B-box"/>
</dbReference>
<dbReference type="InterPro" id="IPR051051">
    <property type="entry name" value="E3_ubiq-ligase_TRIM/RNF"/>
</dbReference>
<dbReference type="RefSeq" id="XP_028283539.1">
    <property type="nucleotide sequence ID" value="XM_028427738.1"/>
</dbReference>
<dbReference type="SMART" id="SM00589">
    <property type="entry name" value="PRY"/>
    <property type="match status" value="1"/>
</dbReference>
<reference evidence="10 11" key="1">
    <citation type="submission" date="2025-04" db="UniProtKB">
        <authorList>
            <consortium name="RefSeq"/>
        </authorList>
    </citation>
    <scope>IDENTIFICATION</scope>
</reference>
<dbReference type="Gene3D" id="3.30.160.60">
    <property type="entry name" value="Classic Zinc Finger"/>
    <property type="match status" value="1"/>
</dbReference>
<sequence>MEDIEQSRLEELLMCPVCQDIYNDPRQLPCGHSICLGCLENMKDHASNRNYRCPDCRTSIGEIAHKNYALNNIAEDFRVYRRRREKQTNCVYCDLCWQKHILAIKTCLKCEVSLCKEHVKDHLELPVFTGHPLVEPLGDLLERKCPEHKDAVLRYYCNSSRRYICNICALERKQLNLSTEASSVLHRRLFEYMDQHFKVLQEQIAESTSPQRMSLRLNGVTMVLLCLWFIVLYYAYNFSVENHTLQESLEQEQKRIKFIYSTIEGLPMLDMDTVNHFLRVSSDLTTVKRVGTRLNYPHTNNRFDEAPQVLSTQCFSSGTHIWEVEAEGQWDIAVSYKSIPRKSKDSSVFGNNVESWSLKHDGKGTLSVHHNKGQTAVSESLQSRWIAVMVSFEEGSIAFNSTTAQLHKFKATLIQPVCLGLGVYVVNPPSSASIVNAL</sequence>
<gene>
    <name evidence="10 11 12 13" type="primary">LOC114449885</name>
</gene>
<keyword evidence="9" id="KW-1185">Reference proteome</keyword>
<feature type="domain" description="B box-type" evidence="7">
    <location>
        <begin position="145"/>
        <end position="174"/>
    </location>
</feature>
<dbReference type="PANTHER" id="PTHR25465">
    <property type="entry name" value="B-BOX DOMAIN CONTAINING"/>
    <property type="match status" value="1"/>
</dbReference>
<protein>
    <submittedName>
        <fullName evidence="10 11">E3 ubiquitin-protein ligase TRIM58-like isoform X1</fullName>
    </submittedName>
</protein>
<dbReference type="GO" id="GO:0008270">
    <property type="term" value="F:zinc ion binding"/>
    <property type="evidence" value="ECO:0007669"/>
    <property type="project" value="UniProtKB-KW"/>
</dbReference>
<dbReference type="Proteomes" id="UP000515145">
    <property type="component" value="Chromosome 17"/>
</dbReference>
<dbReference type="InterPro" id="IPR013320">
    <property type="entry name" value="ConA-like_dom_sf"/>
</dbReference>
<dbReference type="Gene3D" id="3.30.40.10">
    <property type="entry name" value="Zinc/RING finger domain, C3HC4 (zinc finger)"/>
    <property type="match status" value="1"/>
</dbReference>
<organism evidence="9 12">
    <name type="scientific">Parambassis ranga</name>
    <name type="common">Indian glassy fish</name>
    <dbReference type="NCBI Taxonomy" id="210632"/>
    <lineage>
        <taxon>Eukaryota</taxon>
        <taxon>Metazoa</taxon>
        <taxon>Chordata</taxon>
        <taxon>Craniata</taxon>
        <taxon>Vertebrata</taxon>
        <taxon>Euteleostomi</taxon>
        <taxon>Actinopterygii</taxon>
        <taxon>Neopterygii</taxon>
        <taxon>Teleostei</taxon>
        <taxon>Neoteleostei</taxon>
        <taxon>Acanthomorphata</taxon>
        <taxon>Ovalentaria</taxon>
        <taxon>Ambassidae</taxon>
        <taxon>Parambassis</taxon>
    </lineage>
</organism>
<dbReference type="PROSITE" id="PS50188">
    <property type="entry name" value="B302_SPRY"/>
    <property type="match status" value="1"/>
</dbReference>
<dbReference type="InterPro" id="IPR043136">
    <property type="entry name" value="B30.2/SPRY_sf"/>
</dbReference>
<evidence type="ECO:0000256" key="1">
    <source>
        <dbReference type="ARBA" id="ARBA00022723"/>
    </source>
</evidence>
<keyword evidence="5" id="KW-0812">Transmembrane</keyword>
<dbReference type="SUPFAM" id="SSF57845">
    <property type="entry name" value="B-box zinc-binding domain"/>
    <property type="match status" value="1"/>
</dbReference>
<dbReference type="PROSITE" id="PS50119">
    <property type="entry name" value="ZF_BBOX"/>
    <property type="match status" value="1"/>
</dbReference>
<dbReference type="PROSITE" id="PS50089">
    <property type="entry name" value="ZF_RING_2"/>
    <property type="match status" value="1"/>
</dbReference>
<dbReference type="AlphaFoldDB" id="A0A6P7K2L4"/>
<proteinExistence type="predicted"/>
<evidence type="ECO:0000256" key="4">
    <source>
        <dbReference type="PROSITE-ProRule" id="PRU00024"/>
    </source>
</evidence>
<evidence type="ECO:0000256" key="5">
    <source>
        <dbReference type="SAM" id="Phobius"/>
    </source>
</evidence>
<dbReference type="InterPro" id="IPR001841">
    <property type="entry name" value="Znf_RING"/>
</dbReference>
<feature type="transmembrane region" description="Helical" evidence="5">
    <location>
        <begin position="217"/>
        <end position="236"/>
    </location>
</feature>
<dbReference type="RefSeq" id="XP_028283538.1">
    <property type="nucleotide sequence ID" value="XM_028427737.1"/>
</dbReference>
<feature type="domain" description="RING-type" evidence="6">
    <location>
        <begin position="15"/>
        <end position="57"/>
    </location>
</feature>
<dbReference type="GeneID" id="114449885"/>
<dbReference type="RefSeq" id="XP_028283540.1">
    <property type="nucleotide sequence ID" value="XM_028427739.1"/>
</dbReference>
<dbReference type="Pfam" id="PF13765">
    <property type="entry name" value="PRY"/>
    <property type="match status" value="1"/>
</dbReference>
<feature type="domain" description="B30.2/SPRY" evidence="8">
    <location>
        <begin position="245"/>
        <end position="438"/>
    </location>
</feature>
<dbReference type="SMART" id="SM00184">
    <property type="entry name" value="RING"/>
    <property type="match status" value="1"/>
</dbReference>
<dbReference type="Gene3D" id="2.60.120.920">
    <property type="match status" value="1"/>
</dbReference>
<name>A0A6P7K2L4_9TELE</name>
<dbReference type="SUPFAM" id="SSF57850">
    <property type="entry name" value="RING/U-box"/>
    <property type="match status" value="1"/>
</dbReference>
<keyword evidence="2 4" id="KW-0863">Zinc-finger</keyword>
<keyword evidence="3" id="KW-0862">Zinc</keyword>
<evidence type="ECO:0000313" key="11">
    <source>
        <dbReference type="RefSeq" id="XP_028283539.1"/>
    </source>
</evidence>
<accession>A0A6P7K2L4</accession>
<dbReference type="PROSITE" id="PS00518">
    <property type="entry name" value="ZF_RING_1"/>
    <property type="match status" value="1"/>
</dbReference>
<dbReference type="InterPro" id="IPR027370">
    <property type="entry name" value="Znf-RING_euk"/>
</dbReference>